<dbReference type="SUPFAM" id="SSF103657">
    <property type="entry name" value="BAR/IMD domain-like"/>
    <property type="match status" value="1"/>
</dbReference>
<feature type="compositionally biased region" description="Polar residues" evidence="1">
    <location>
        <begin position="370"/>
        <end position="381"/>
    </location>
</feature>
<evidence type="ECO:0000256" key="1">
    <source>
        <dbReference type="SAM" id="MobiDB-lite"/>
    </source>
</evidence>
<dbReference type="AlphaFoldDB" id="A0AAN8EBG8"/>
<dbReference type="InterPro" id="IPR027267">
    <property type="entry name" value="AH/BAR_dom_sf"/>
</dbReference>
<dbReference type="InterPro" id="IPR004148">
    <property type="entry name" value="BAR_dom"/>
</dbReference>
<dbReference type="Proteomes" id="UP001316803">
    <property type="component" value="Unassembled WGS sequence"/>
</dbReference>
<feature type="compositionally biased region" description="Polar residues" evidence="1">
    <location>
        <begin position="258"/>
        <end position="270"/>
    </location>
</feature>
<dbReference type="SMART" id="SM00721">
    <property type="entry name" value="BAR"/>
    <property type="match status" value="1"/>
</dbReference>
<name>A0AAN8EBG8_9EURO</name>
<evidence type="ECO:0000313" key="4">
    <source>
        <dbReference type="Proteomes" id="UP001316803"/>
    </source>
</evidence>
<evidence type="ECO:0000259" key="2">
    <source>
        <dbReference type="PROSITE" id="PS51021"/>
    </source>
</evidence>
<evidence type="ECO:0000313" key="3">
    <source>
        <dbReference type="EMBL" id="KAK5951434.1"/>
    </source>
</evidence>
<feature type="region of interest" description="Disordered" evidence="1">
    <location>
        <begin position="235"/>
        <end position="419"/>
    </location>
</feature>
<accession>A0AAN8EBG8</accession>
<dbReference type="GO" id="GO:0005737">
    <property type="term" value="C:cytoplasm"/>
    <property type="evidence" value="ECO:0007669"/>
    <property type="project" value="InterPro"/>
</dbReference>
<comment type="caution">
    <text evidence="3">The sequence shown here is derived from an EMBL/GenBank/DDBJ whole genome shotgun (WGS) entry which is preliminary data.</text>
</comment>
<protein>
    <recommendedName>
        <fullName evidence="2">BAR domain-containing protein</fullName>
    </recommendedName>
</protein>
<organism evidence="3 4">
    <name type="scientific">Knufia fluminis</name>
    <dbReference type="NCBI Taxonomy" id="191047"/>
    <lineage>
        <taxon>Eukaryota</taxon>
        <taxon>Fungi</taxon>
        <taxon>Dikarya</taxon>
        <taxon>Ascomycota</taxon>
        <taxon>Pezizomycotina</taxon>
        <taxon>Eurotiomycetes</taxon>
        <taxon>Chaetothyriomycetidae</taxon>
        <taxon>Chaetothyriales</taxon>
        <taxon>Trichomeriaceae</taxon>
        <taxon>Knufia</taxon>
    </lineage>
</organism>
<reference evidence="3 4" key="1">
    <citation type="submission" date="2022-12" db="EMBL/GenBank/DDBJ databases">
        <title>Genomic features and morphological characterization of a novel Knufia sp. strain isolated from spacecraft assembly facility.</title>
        <authorList>
            <person name="Teixeira M."/>
            <person name="Chander A.M."/>
            <person name="Stajich J.E."/>
            <person name="Venkateswaran K."/>
        </authorList>
    </citation>
    <scope>NUCLEOTIDE SEQUENCE [LARGE SCALE GENOMIC DNA]</scope>
    <source>
        <strain evidence="3 4">FJI-L2-BK-P2</strain>
    </source>
</reference>
<dbReference type="Pfam" id="PF03114">
    <property type="entry name" value="BAR"/>
    <property type="match status" value="1"/>
</dbReference>
<proteinExistence type="predicted"/>
<feature type="domain" description="BAR" evidence="2">
    <location>
        <begin position="15"/>
        <end position="237"/>
    </location>
</feature>
<keyword evidence="4" id="KW-1185">Reference proteome</keyword>
<dbReference type="Gene3D" id="1.20.1270.60">
    <property type="entry name" value="Arfaptin homology (AH) domain/BAR domain"/>
    <property type="match status" value="1"/>
</dbReference>
<sequence length="419" mass="47192">MIVNKKLDRFKQWAGERMGGEVKTNTTDNFKALELEMELRQKGMEKMSESMNGYMKVVAKRTEVEKKEKTLPIAYMGGSMITHGEDFEHDSEYGQCLSSFGRTQERLARSQESYIVAATNSWADSLERSLVQMKEYQAARRKLESRRLAYDTSLAKLQKAKREDFRVEEELRSQQMKYEEAEADVERRMFEIKDAEAESVNDLTAFLEAQLAYHDRCREALVQLQNEWPAQSAFGQGLGGMRQASGQSQISARPLPNRSRSNTVRSFLSTHSDRDEPEPIKPSIKSRQPSSRYGDPPAADPDVMRARPGFGRSTTYQTQPQERRDISPVQPNRLSRVPSDSLMLQSTRTNLRRVDTMSSQPEHDIFADESPQTPEGSGSQTPLGGGRRPPPPPPSRSSKPGGLGKPAPPPPPAKRTLIA</sequence>
<dbReference type="EMBL" id="JAKLMC020000020">
    <property type="protein sequence ID" value="KAK5951434.1"/>
    <property type="molecule type" value="Genomic_DNA"/>
</dbReference>
<gene>
    <name evidence="3" type="ORF">OHC33_007490</name>
</gene>
<dbReference type="PROSITE" id="PS51021">
    <property type="entry name" value="BAR"/>
    <property type="match status" value="1"/>
</dbReference>